<dbReference type="OrthoDB" id="9781345at2"/>
<sequence length="315" mass="34527">MSARHLTEFHGLPVFDFPSASAAETLPEPGGVAWRLRYDWDDESEQFEQIWQRFLGAVRTEDVRALVVGAWEEEMFEDTLGPVLQRVVDARDRFPALRAFFLADVESEENEISWIQQVDLAPLLTAYPQLAELGARGGHRVFTPVDHGALRSLRLESGGLAREVVRGITGSKLPALESLELWLGVEEYGGDTTVADLAPLLDGGAFPALRHLGLQDSELQDEIAAAVATAPVVPSLTSLSLSMGVLTDAGAESLLGGQSLTHLDRLDLHHHFLSDAMMQRLRDTLEPAGVELDLSDRSTPSEWGGEQHRYVAVSE</sequence>
<evidence type="ECO:0000256" key="1">
    <source>
        <dbReference type="SAM" id="MobiDB-lite"/>
    </source>
</evidence>
<protein>
    <recommendedName>
        <fullName evidence="4">Leucine Rich repeat-containing protein</fullName>
    </recommendedName>
</protein>
<reference evidence="3" key="1">
    <citation type="submission" date="2016-10" db="EMBL/GenBank/DDBJ databases">
        <authorList>
            <person name="Varghese N."/>
        </authorList>
    </citation>
    <scope>NUCLEOTIDE SEQUENCE [LARGE SCALE GENOMIC DNA]</scope>
    <source>
        <strain evidence="3">DSM 45096 / BCRC 16803 / CGMCC 4.1857 / CIP 109030 / JCM 12277 / KCTC 19219 / NBRC 100920 / 33214</strain>
    </source>
</reference>
<dbReference type="STRING" id="235985.SAMN05414137_102499"/>
<organism evidence="2 3">
    <name type="scientific">Streptacidiphilus jiangxiensis</name>
    <dbReference type="NCBI Taxonomy" id="235985"/>
    <lineage>
        <taxon>Bacteria</taxon>
        <taxon>Bacillati</taxon>
        <taxon>Actinomycetota</taxon>
        <taxon>Actinomycetes</taxon>
        <taxon>Kitasatosporales</taxon>
        <taxon>Streptomycetaceae</taxon>
        <taxon>Streptacidiphilus</taxon>
    </lineage>
</organism>
<dbReference type="Proteomes" id="UP000183015">
    <property type="component" value="Unassembled WGS sequence"/>
</dbReference>
<accession>A0A1H7I4C3</accession>
<evidence type="ECO:0000313" key="3">
    <source>
        <dbReference type="Proteomes" id="UP000183015"/>
    </source>
</evidence>
<evidence type="ECO:0000313" key="2">
    <source>
        <dbReference type="EMBL" id="SEK57443.1"/>
    </source>
</evidence>
<proteinExistence type="predicted"/>
<dbReference type="AlphaFoldDB" id="A0A1H7I4C3"/>
<dbReference type="NCBIfam" id="NF038076">
    <property type="entry name" value="fam_STM4015"/>
    <property type="match status" value="1"/>
</dbReference>
<name>A0A1H7I4C3_STRJI</name>
<keyword evidence="3" id="KW-1185">Reference proteome</keyword>
<dbReference type="RefSeq" id="WP_042443812.1">
    <property type="nucleotide sequence ID" value="NZ_BBPN01000005.1"/>
</dbReference>
<dbReference type="SUPFAM" id="SSF52047">
    <property type="entry name" value="RNI-like"/>
    <property type="match status" value="1"/>
</dbReference>
<feature type="region of interest" description="Disordered" evidence="1">
    <location>
        <begin position="292"/>
        <end position="315"/>
    </location>
</feature>
<dbReference type="Gene3D" id="3.80.10.10">
    <property type="entry name" value="Ribonuclease Inhibitor"/>
    <property type="match status" value="1"/>
</dbReference>
<dbReference type="EMBL" id="FOAZ01000002">
    <property type="protein sequence ID" value="SEK57443.1"/>
    <property type="molecule type" value="Genomic_DNA"/>
</dbReference>
<dbReference type="InterPro" id="IPR047722">
    <property type="entry name" value="STM4015-like"/>
</dbReference>
<dbReference type="InterPro" id="IPR032675">
    <property type="entry name" value="LRR_dom_sf"/>
</dbReference>
<dbReference type="eggNOG" id="COG4886">
    <property type="taxonomic scope" value="Bacteria"/>
</dbReference>
<gene>
    <name evidence="2" type="ORF">SAMN05414137_102499</name>
</gene>
<evidence type="ECO:0008006" key="4">
    <source>
        <dbReference type="Google" id="ProtNLM"/>
    </source>
</evidence>